<dbReference type="EMBL" id="JACAZF010000009">
    <property type="protein sequence ID" value="KAF7295718.1"/>
    <property type="molecule type" value="Genomic_DNA"/>
</dbReference>
<comment type="similarity">
    <text evidence="1">Belongs to the ustYa family.</text>
</comment>
<dbReference type="RefSeq" id="XP_037217081.1">
    <property type="nucleotide sequence ID" value="XM_037367687.1"/>
</dbReference>
<comment type="caution">
    <text evidence="2">The sequence shown here is derived from an EMBL/GenBank/DDBJ whole genome shotgun (WGS) entry which is preliminary data.</text>
</comment>
<dbReference type="InterPro" id="IPR021765">
    <property type="entry name" value="UstYa-like"/>
</dbReference>
<name>A0A8H6SB70_9AGAR</name>
<evidence type="ECO:0000313" key="2">
    <source>
        <dbReference type="EMBL" id="KAF7295718.1"/>
    </source>
</evidence>
<protein>
    <submittedName>
        <fullName evidence="2">Uncharacterized protein</fullName>
    </submittedName>
</protein>
<dbReference type="OrthoDB" id="3687641at2759"/>
<dbReference type="Pfam" id="PF11807">
    <property type="entry name" value="UstYa"/>
    <property type="match status" value="1"/>
</dbReference>
<accession>A0A8H6SB70</accession>
<keyword evidence="3" id="KW-1185">Reference proteome</keyword>
<organism evidence="2 3">
    <name type="scientific">Mycena indigotica</name>
    <dbReference type="NCBI Taxonomy" id="2126181"/>
    <lineage>
        <taxon>Eukaryota</taxon>
        <taxon>Fungi</taxon>
        <taxon>Dikarya</taxon>
        <taxon>Basidiomycota</taxon>
        <taxon>Agaricomycotina</taxon>
        <taxon>Agaricomycetes</taxon>
        <taxon>Agaricomycetidae</taxon>
        <taxon>Agaricales</taxon>
        <taxon>Marasmiineae</taxon>
        <taxon>Mycenaceae</taxon>
        <taxon>Mycena</taxon>
    </lineage>
</organism>
<dbReference type="GO" id="GO:0043386">
    <property type="term" value="P:mycotoxin biosynthetic process"/>
    <property type="evidence" value="ECO:0007669"/>
    <property type="project" value="InterPro"/>
</dbReference>
<dbReference type="PANTHER" id="PTHR33365:SF6">
    <property type="entry name" value="OXIDASE USTYA"/>
    <property type="match status" value="1"/>
</dbReference>
<evidence type="ECO:0000256" key="1">
    <source>
        <dbReference type="ARBA" id="ARBA00035112"/>
    </source>
</evidence>
<reference evidence="2" key="1">
    <citation type="submission" date="2020-05" db="EMBL/GenBank/DDBJ databases">
        <title>Mycena genomes resolve the evolution of fungal bioluminescence.</title>
        <authorList>
            <person name="Tsai I.J."/>
        </authorList>
    </citation>
    <scope>NUCLEOTIDE SEQUENCE</scope>
    <source>
        <strain evidence="2">171206Taipei</strain>
    </source>
</reference>
<dbReference type="Proteomes" id="UP000636479">
    <property type="component" value="Unassembled WGS sequence"/>
</dbReference>
<gene>
    <name evidence="2" type="ORF">MIND_01112300</name>
</gene>
<dbReference type="GeneID" id="59350203"/>
<dbReference type="AlphaFoldDB" id="A0A8H6SB70"/>
<dbReference type="PANTHER" id="PTHR33365">
    <property type="entry name" value="YALI0B05434P"/>
    <property type="match status" value="1"/>
</dbReference>
<sequence>MAANVVFPALVFLTVLSTLLNFGLLHRAYTLSATFSSPYNSDYLSPVAEIPFPFRTVVKTFSQPDSDYPLTNDDIWAAIVSPKRGFIRLGSAGDPVATALNHQLHCVNGIRFAYRATRDGLFRTDKQRADAFAHANHCFDLLRQSILCRADTSLVNGGETTRVCRDWDQIREFVDESHKFWEGVPYDYVPPAEEASKAKGYGE</sequence>
<proteinExistence type="inferred from homology"/>
<evidence type="ECO:0000313" key="3">
    <source>
        <dbReference type="Proteomes" id="UP000636479"/>
    </source>
</evidence>